<dbReference type="eggNOG" id="ENOG5033BNQ">
    <property type="taxonomic scope" value="Bacteria"/>
</dbReference>
<dbReference type="InterPro" id="IPR009912">
    <property type="entry name" value="DUF1451"/>
</dbReference>
<dbReference type="OrthoDB" id="3174978at2"/>
<proteinExistence type="predicted"/>
<dbReference type="Proteomes" id="UP000030147">
    <property type="component" value="Unassembled WGS sequence"/>
</dbReference>
<sequence>MPNTGEKPGQGTYKCRRCGEKVTLDETDDILPPCPNCEATEYDQA</sequence>
<dbReference type="Pfam" id="PF07295">
    <property type="entry name" value="DUF1451"/>
    <property type="match status" value="1"/>
</dbReference>
<keyword evidence="2" id="KW-1185">Reference proteome</keyword>
<comment type="caution">
    <text evidence="1">The sequence shown here is derived from an EMBL/GenBank/DDBJ whole genome shotgun (WGS) entry which is preliminary data.</text>
</comment>
<dbReference type="RefSeq" id="WP_036815600.1">
    <property type="nucleotide sequence ID" value="NZ_AVBF01000003.1"/>
</dbReference>
<dbReference type="AlphaFoldDB" id="A0A0A2TFJ0"/>
<evidence type="ECO:0000313" key="2">
    <source>
        <dbReference type="Proteomes" id="UP000030147"/>
    </source>
</evidence>
<evidence type="ECO:0000313" key="1">
    <source>
        <dbReference type="EMBL" id="KGP74319.1"/>
    </source>
</evidence>
<dbReference type="EMBL" id="AVBF01000003">
    <property type="protein sequence ID" value="KGP74319.1"/>
    <property type="molecule type" value="Genomic_DNA"/>
</dbReference>
<reference evidence="1 2" key="1">
    <citation type="journal article" date="2015" name="Stand. Genomic Sci.">
        <title>High quality draft genome sequence of the moderately halophilic bacterium Pontibacillus yanchengensis Y32(T) and comparison among Pontibacillus genomes.</title>
        <authorList>
            <person name="Huang J."/>
            <person name="Qiao Z.X."/>
            <person name="Tang J.W."/>
            <person name="Wang G."/>
        </authorList>
    </citation>
    <scope>NUCLEOTIDE SEQUENCE [LARGE SCALE GENOMIC DNA]</scope>
    <source>
        <strain evidence="1 2">Y32</strain>
    </source>
</reference>
<protein>
    <submittedName>
        <fullName evidence="1">Rubredoxin-like protein</fullName>
    </submittedName>
</protein>
<accession>A0A0A2TFJ0</accession>
<gene>
    <name evidence="1" type="ORF">N782_15325</name>
</gene>
<organism evidence="1 2">
    <name type="scientific">Pontibacillus yanchengensis Y32</name>
    <dbReference type="NCBI Taxonomy" id="1385514"/>
    <lineage>
        <taxon>Bacteria</taxon>
        <taxon>Bacillati</taxon>
        <taxon>Bacillota</taxon>
        <taxon>Bacilli</taxon>
        <taxon>Bacillales</taxon>
        <taxon>Bacillaceae</taxon>
        <taxon>Pontibacillus</taxon>
    </lineage>
</organism>
<name>A0A0A2TFJ0_9BACI</name>